<dbReference type="EC" id="1.17.7.3" evidence="10"/>
<accession>A0A644UZH3</accession>
<dbReference type="Pfam" id="PF26540">
    <property type="entry name" value="GcpE_C"/>
    <property type="match status" value="1"/>
</dbReference>
<dbReference type="Pfam" id="PF04551">
    <property type="entry name" value="GcpE"/>
    <property type="match status" value="1"/>
</dbReference>
<dbReference type="InterPro" id="IPR045854">
    <property type="entry name" value="NO2/SO3_Rdtase_4Fe4S_sf"/>
</dbReference>
<sequence>MKKVIVKVGNIYFGGDYPIVVQTMCNTPTQDIDASFKQCVNLSNSGAQLIRLTTQGMKEVEALSEVKRRLRDSGITTPLSADVHFTADVAIAVAEFADKVRINPGNFARDINVAKEKFAKLIEICKKRGVAIRIGVNHGSLGPRIIEKFGDSPLGMKESAMEWIKMAEENDFDQIIVSLKASNTLIMTQAYRLLFSEFKDRGVSYPLHLGVTEAGNGESGRVKSAVGLAALLSEGIGDTIRVSLTEDPVREIPVADYIAKYFSTRKTNYRYHPSNFSGESLPVIISENYSERSWDEFIIKASCELGPLLLDKLIDDVKLSVNVGGKEVSRERVSSFRDELLQAARRVFTKPEYIACPGCGRTLFNLESVFEEVKRRTAHLKGYNIAVMGCVVNGPGEMADADYGYVGEGKNKVSIYRGKEPVYRSVPQEEAINKLLELIEEDARNKLFRPRI</sequence>
<organism evidence="10">
    <name type="scientific">bioreactor metagenome</name>
    <dbReference type="NCBI Taxonomy" id="1076179"/>
    <lineage>
        <taxon>unclassified sequences</taxon>
        <taxon>metagenomes</taxon>
        <taxon>ecological metagenomes</taxon>
    </lineage>
</organism>
<evidence type="ECO:0000256" key="2">
    <source>
        <dbReference type="ARBA" id="ARBA00022485"/>
    </source>
</evidence>
<evidence type="ECO:0000256" key="7">
    <source>
        <dbReference type="ARBA" id="ARBA00023229"/>
    </source>
</evidence>
<keyword evidence="2" id="KW-0004">4Fe-4S</keyword>
<dbReference type="InterPro" id="IPR058578">
    <property type="entry name" value="IspG_TIM"/>
</dbReference>
<dbReference type="GO" id="GO:0005506">
    <property type="term" value="F:iron ion binding"/>
    <property type="evidence" value="ECO:0007669"/>
    <property type="project" value="InterPro"/>
</dbReference>
<evidence type="ECO:0000259" key="9">
    <source>
        <dbReference type="Pfam" id="PF26540"/>
    </source>
</evidence>
<dbReference type="InterPro" id="IPR058579">
    <property type="entry name" value="IspG_C"/>
</dbReference>
<dbReference type="PANTHER" id="PTHR30454:SF0">
    <property type="entry name" value="4-HYDROXY-3-METHYLBUT-2-EN-1-YL DIPHOSPHATE SYNTHASE (FERREDOXIN), CHLOROPLASTIC"/>
    <property type="match status" value="1"/>
</dbReference>
<dbReference type="GO" id="GO:0019288">
    <property type="term" value="P:isopentenyl diphosphate biosynthetic process, methylerythritol 4-phosphate pathway"/>
    <property type="evidence" value="ECO:0007669"/>
    <property type="project" value="TreeGrafter"/>
</dbReference>
<dbReference type="AlphaFoldDB" id="A0A644UZH3"/>
<dbReference type="GO" id="GO:0051539">
    <property type="term" value="F:4 iron, 4 sulfur cluster binding"/>
    <property type="evidence" value="ECO:0007669"/>
    <property type="project" value="UniProtKB-KW"/>
</dbReference>
<dbReference type="HAMAP" id="MF_00159">
    <property type="entry name" value="IspG"/>
    <property type="match status" value="1"/>
</dbReference>
<dbReference type="GO" id="GO:0046429">
    <property type="term" value="F:4-hydroxy-3-methylbut-2-en-1-yl diphosphate synthase activity (ferredoxin)"/>
    <property type="evidence" value="ECO:0007669"/>
    <property type="project" value="InterPro"/>
</dbReference>
<feature type="domain" description="IspG TIM-barrel" evidence="8">
    <location>
        <begin position="6"/>
        <end position="255"/>
    </location>
</feature>
<keyword evidence="4 10" id="KW-0560">Oxidoreductase</keyword>
<protein>
    <submittedName>
        <fullName evidence="10">4-hydroxy-3-methylbut-2-en-1-yl diphosphate synthase (Ferredoxin)</fullName>
        <ecNumber evidence="10">1.17.7.3</ecNumber>
    </submittedName>
</protein>
<evidence type="ECO:0000256" key="4">
    <source>
        <dbReference type="ARBA" id="ARBA00023002"/>
    </source>
</evidence>
<gene>
    <name evidence="10" type="primary">ispG_10</name>
    <name evidence="10" type="ORF">SDC9_30342</name>
</gene>
<dbReference type="InterPro" id="IPR017178">
    <property type="entry name" value="IspG_atypical"/>
</dbReference>
<dbReference type="SUPFAM" id="SSF56014">
    <property type="entry name" value="Nitrite and sulphite reductase 4Fe-4S domain-like"/>
    <property type="match status" value="1"/>
</dbReference>
<dbReference type="Gene3D" id="3.20.20.20">
    <property type="entry name" value="Dihydropteroate synthase-like"/>
    <property type="match status" value="1"/>
</dbReference>
<keyword evidence="7" id="KW-0414">Isoprene biosynthesis</keyword>
<dbReference type="InterPro" id="IPR004588">
    <property type="entry name" value="IspG_bac-typ"/>
</dbReference>
<feature type="domain" description="IspG C-terminal" evidence="9">
    <location>
        <begin position="352"/>
        <end position="441"/>
    </location>
</feature>
<dbReference type="Gene3D" id="3.30.413.10">
    <property type="entry name" value="Sulfite Reductase Hemoprotein, domain 1"/>
    <property type="match status" value="1"/>
</dbReference>
<dbReference type="EMBL" id="VSSQ01000189">
    <property type="protein sequence ID" value="MPL84377.1"/>
    <property type="molecule type" value="Genomic_DNA"/>
</dbReference>
<evidence type="ECO:0000259" key="8">
    <source>
        <dbReference type="Pfam" id="PF04551"/>
    </source>
</evidence>
<dbReference type="PANTHER" id="PTHR30454">
    <property type="entry name" value="4-HYDROXY-3-METHYLBUT-2-EN-1-YL DIPHOSPHATE SYNTHASE"/>
    <property type="match status" value="1"/>
</dbReference>
<evidence type="ECO:0000256" key="6">
    <source>
        <dbReference type="ARBA" id="ARBA00023014"/>
    </source>
</evidence>
<evidence type="ECO:0000313" key="10">
    <source>
        <dbReference type="EMBL" id="MPL84377.1"/>
    </source>
</evidence>
<evidence type="ECO:0000256" key="3">
    <source>
        <dbReference type="ARBA" id="ARBA00022723"/>
    </source>
</evidence>
<keyword evidence="5" id="KW-0408">Iron</keyword>
<comment type="caution">
    <text evidence="10">The sequence shown here is derived from an EMBL/GenBank/DDBJ whole genome shotgun (WGS) entry which is preliminary data.</text>
</comment>
<comment type="cofactor">
    <cofactor evidence="1">
        <name>[4Fe-4S] cluster</name>
        <dbReference type="ChEBI" id="CHEBI:49883"/>
    </cofactor>
</comment>
<dbReference type="InterPro" id="IPR011005">
    <property type="entry name" value="Dihydropteroate_synth-like_sf"/>
</dbReference>
<dbReference type="NCBIfam" id="TIGR00612">
    <property type="entry name" value="ispG_gcpE"/>
    <property type="match status" value="1"/>
</dbReference>
<dbReference type="GO" id="GO:0141197">
    <property type="term" value="F:4-hydroxy-3-methylbut-2-enyl-diphosphate synthase activity (flavodoxin)"/>
    <property type="evidence" value="ECO:0007669"/>
    <property type="project" value="UniProtKB-EC"/>
</dbReference>
<reference evidence="10" key="1">
    <citation type="submission" date="2019-08" db="EMBL/GenBank/DDBJ databases">
        <authorList>
            <person name="Kucharzyk K."/>
            <person name="Murdoch R.W."/>
            <person name="Higgins S."/>
            <person name="Loffler F."/>
        </authorList>
    </citation>
    <scope>NUCLEOTIDE SEQUENCE</scope>
</reference>
<dbReference type="SUPFAM" id="SSF51717">
    <property type="entry name" value="Dihydropteroate synthetase-like"/>
    <property type="match status" value="1"/>
</dbReference>
<evidence type="ECO:0000256" key="5">
    <source>
        <dbReference type="ARBA" id="ARBA00023004"/>
    </source>
</evidence>
<keyword evidence="6" id="KW-0411">Iron-sulfur</keyword>
<name>A0A644UZH3_9ZZZZ</name>
<dbReference type="GO" id="GO:0016114">
    <property type="term" value="P:terpenoid biosynthetic process"/>
    <property type="evidence" value="ECO:0007669"/>
    <property type="project" value="InterPro"/>
</dbReference>
<proteinExistence type="inferred from homology"/>
<evidence type="ECO:0000256" key="1">
    <source>
        <dbReference type="ARBA" id="ARBA00001966"/>
    </source>
</evidence>
<keyword evidence="3" id="KW-0479">Metal-binding</keyword>
<dbReference type="PIRSF" id="PIRSF037336">
    <property type="entry name" value="IspG_like"/>
    <property type="match status" value="1"/>
</dbReference>